<protein>
    <submittedName>
        <fullName evidence="2">Uncharacterized protein</fullName>
    </submittedName>
</protein>
<dbReference type="Pfam" id="PF26258">
    <property type="entry name" value="DUF8062"/>
    <property type="match status" value="1"/>
</dbReference>
<name>A0A1I2WSC8_9EURY</name>
<keyword evidence="3" id="KW-1185">Reference proteome</keyword>
<dbReference type="Proteomes" id="UP000198876">
    <property type="component" value="Unassembled WGS sequence"/>
</dbReference>
<proteinExistence type="predicted"/>
<dbReference type="RefSeq" id="WP_092894015.1">
    <property type="nucleotide sequence ID" value="NZ_FOOQ01000009.1"/>
</dbReference>
<evidence type="ECO:0000313" key="3">
    <source>
        <dbReference type="Proteomes" id="UP000198876"/>
    </source>
</evidence>
<dbReference type="EMBL" id="FOOQ01000009">
    <property type="protein sequence ID" value="SFH04195.1"/>
    <property type="molecule type" value="Genomic_DNA"/>
</dbReference>
<gene>
    <name evidence="2" type="ORF">SAMN04488063_3674</name>
</gene>
<evidence type="ECO:0000256" key="1">
    <source>
        <dbReference type="SAM" id="MobiDB-lite"/>
    </source>
</evidence>
<feature type="compositionally biased region" description="Basic residues" evidence="1">
    <location>
        <begin position="91"/>
        <end position="102"/>
    </location>
</feature>
<feature type="region of interest" description="Disordered" evidence="1">
    <location>
        <begin position="1"/>
        <end position="22"/>
    </location>
</feature>
<dbReference type="InterPro" id="IPR058375">
    <property type="entry name" value="DUF8062"/>
</dbReference>
<sequence>MSDNRDDDFDARAASDGVGDAPSVTCTVCDHEWTLAYELDEMQLGNQSFEQFALDHMRHTGHFPDDVRPWVADCRQCREGEEFLSESPARRWAKTHARHTRHSVSLSHEDETSVVDPE</sequence>
<dbReference type="OrthoDB" id="211056at2157"/>
<reference evidence="3" key="1">
    <citation type="submission" date="2016-10" db="EMBL/GenBank/DDBJ databases">
        <authorList>
            <person name="Varghese N."/>
            <person name="Submissions S."/>
        </authorList>
    </citation>
    <scope>NUCLEOTIDE SEQUENCE [LARGE SCALE GENOMIC DNA]</scope>
    <source>
        <strain evidence="3">CGMCC 1.7739</strain>
    </source>
</reference>
<evidence type="ECO:0000313" key="2">
    <source>
        <dbReference type="EMBL" id="SFH04195.1"/>
    </source>
</evidence>
<dbReference type="AlphaFoldDB" id="A0A1I2WSC8"/>
<feature type="region of interest" description="Disordered" evidence="1">
    <location>
        <begin position="88"/>
        <end position="118"/>
    </location>
</feature>
<organism evidence="2 3">
    <name type="scientific">Halopelagius inordinatus</name>
    <dbReference type="NCBI Taxonomy" id="553467"/>
    <lineage>
        <taxon>Archaea</taxon>
        <taxon>Methanobacteriati</taxon>
        <taxon>Methanobacteriota</taxon>
        <taxon>Stenosarchaea group</taxon>
        <taxon>Halobacteria</taxon>
        <taxon>Halobacteriales</taxon>
        <taxon>Haloferacaceae</taxon>
    </lineage>
</organism>
<accession>A0A1I2WSC8</accession>